<dbReference type="PROSITE" id="PS00141">
    <property type="entry name" value="ASP_PROTEASE"/>
    <property type="match status" value="1"/>
</dbReference>
<dbReference type="Gene3D" id="2.40.70.10">
    <property type="entry name" value="Acid Proteases"/>
    <property type="match status" value="1"/>
</dbReference>
<reference evidence="2 3" key="1">
    <citation type="submission" date="2021-06" db="EMBL/GenBank/DDBJ databases">
        <authorList>
            <person name="Palmer J.M."/>
        </authorList>
    </citation>
    <scope>NUCLEOTIDE SEQUENCE [LARGE SCALE GENOMIC DNA]</scope>
    <source>
        <strain evidence="2 3">GA_2019</strain>
        <tissue evidence="2">Muscle</tissue>
    </source>
</reference>
<feature type="non-terminal residue" evidence="2">
    <location>
        <position position="1"/>
    </location>
</feature>
<comment type="caution">
    <text evidence="2">The sequence shown here is derived from an EMBL/GenBank/DDBJ whole genome shotgun (WGS) entry which is preliminary data.</text>
</comment>
<protein>
    <recommendedName>
        <fullName evidence="1">Peptidase A1 domain-containing protein</fullName>
    </recommendedName>
</protein>
<evidence type="ECO:0000259" key="1">
    <source>
        <dbReference type="PROSITE" id="PS51767"/>
    </source>
</evidence>
<name>A0ABV0PEU6_9TELE</name>
<dbReference type="Proteomes" id="UP001476798">
    <property type="component" value="Unassembled WGS sequence"/>
</dbReference>
<dbReference type="SUPFAM" id="SSF50630">
    <property type="entry name" value="Acid proteases"/>
    <property type="match status" value="1"/>
</dbReference>
<evidence type="ECO:0000313" key="3">
    <source>
        <dbReference type="Proteomes" id="UP001476798"/>
    </source>
</evidence>
<dbReference type="InterPro" id="IPR021109">
    <property type="entry name" value="Peptidase_aspartic_dom_sf"/>
</dbReference>
<proteinExistence type="predicted"/>
<organism evidence="2 3">
    <name type="scientific">Goodea atripinnis</name>
    <dbReference type="NCBI Taxonomy" id="208336"/>
    <lineage>
        <taxon>Eukaryota</taxon>
        <taxon>Metazoa</taxon>
        <taxon>Chordata</taxon>
        <taxon>Craniata</taxon>
        <taxon>Vertebrata</taxon>
        <taxon>Euteleostomi</taxon>
        <taxon>Actinopterygii</taxon>
        <taxon>Neopterygii</taxon>
        <taxon>Teleostei</taxon>
        <taxon>Neoteleostei</taxon>
        <taxon>Acanthomorphata</taxon>
        <taxon>Ovalentaria</taxon>
        <taxon>Atherinomorphae</taxon>
        <taxon>Cyprinodontiformes</taxon>
        <taxon>Goodeidae</taxon>
        <taxon>Goodea</taxon>
    </lineage>
</organism>
<accession>A0ABV0PEU6</accession>
<feature type="domain" description="Peptidase A1" evidence="1">
    <location>
        <begin position="1"/>
        <end position="73"/>
    </location>
</feature>
<dbReference type="InterPro" id="IPR001969">
    <property type="entry name" value="Aspartic_peptidase_AS"/>
</dbReference>
<dbReference type="PROSITE" id="PS51767">
    <property type="entry name" value="PEPTIDASE_A1"/>
    <property type="match status" value="1"/>
</dbReference>
<dbReference type="EMBL" id="JAHRIO010071409">
    <property type="protein sequence ID" value="MEQ2182000.1"/>
    <property type="molecule type" value="Genomic_DNA"/>
</dbReference>
<evidence type="ECO:0000313" key="2">
    <source>
        <dbReference type="EMBL" id="MEQ2182000.1"/>
    </source>
</evidence>
<dbReference type="Pfam" id="PF00026">
    <property type="entry name" value="Asp"/>
    <property type="match status" value="1"/>
</dbReference>
<keyword evidence="3" id="KW-1185">Reference proteome</keyword>
<dbReference type="InterPro" id="IPR033121">
    <property type="entry name" value="PEPTIDASE_A1"/>
</dbReference>
<sequence>VSVGVETMFCAEGCTAVIDTGSSYITGPASSVSRLMKTIGAQLDETGGVGCATAYRSHLDFGSQLHCQILHRV</sequence>
<gene>
    <name evidence="2" type="ORF">GOODEAATRI_017601</name>
</gene>